<keyword evidence="2" id="KW-1185">Reference proteome</keyword>
<evidence type="ECO:0000313" key="1">
    <source>
        <dbReference type="EMBL" id="TFK71787.1"/>
    </source>
</evidence>
<proteinExistence type="predicted"/>
<sequence length="138" mass="15216">MPPPGPEYYAARRALWLTPRGARFGPQPPPVPTPTVQKLDKLLRSPDAVNSNEVWEGVGPVWKAIDAGQKLKQPLPMKLIIKLLHAAWLRDSTWPAGAEAPQTDDIMTDLPSSFFLPPPIKPALKKQLQSTPKDNSVL</sequence>
<accession>A0ACD3B2E6</accession>
<dbReference type="Proteomes" id="UP000308600">
    <property type="component" value="Unassembled WGS sequence"/>
</dbReference>
<gene>
    <name evidence="1" type="ORF">BDN72DRAFT_764297</name>
</gene>
<evidence type="ECO:0000313" key="2">
    <source>
        <dbReference type="Proteomes" id="UP000308600"/>
    </source>
</evidence>
<reference evidence="1 2" key="1">
    <citation type="journal article" date="2019" name="Nat. Ecol. Evol.">
        <title>Megaphylogeny resolves global patterns of mushroom evolution.</title>
        <authorList>
            <person name="Varga T."/>
            <person name="Krizsan K."/>
            <person name="Foldi C."/>
            <person name="Dima B."/>
            <person name="Sanchez-Garcia M."/>
            <person name="Sanchez-Ramirez S."/>
            <person name="Szollosi G.J."/>
            <person name="Szarkandi J.G."/>
            <person name="Papp V."/>
            <person name="Albert L."/>
            <person name="Andreopoulos W."/>
            <person name="Angelini C."/>
            <person name="Antonin V."/>
            <person name="Barry K.W."/>
            <person name="Bougher N.L."/>
            <person name="Buchanan P."/>
            <person name="Buyck B."/>
            <person name="Bense V."/>
            <person name="Catcheside P."/>
            <person name="Chovatia M."/>
            <person name="Cooper J."/>
            <person name="Damon W."/>
            <person name="Desjardin D."/>
            <person name="Finy P."/>
            <person name="Geml J."/>
            <person name="Haridas S."/>
            <person name="Hughes K."/>
            <person name="Justo A."/>
            <person name="Karasinski D."/>
            <person name="Kautmanova I."/>
            <person name="Kiss B."/>
            <person name="Kocsube S."/>
            <person name="Kotiranta H."/>
            <person name="LaButti K.M."/>
            <person name="Lechner B.E."/>
            <person name="Liimatainen K."/>
            <person name="Lipzen A."/>
            <person name="Lukacs Z."/>
            <person name="Mihaltcheva S."/>
            <person name="Morgado L.N."/>
            <person name="Niskanen T."/>
            <person name="Noordeloos M.E."/>
            <person name="Ohm R.A."/>
            <person name="Ortiz-Santana B."/>
            <person name="Ovrebo C."/>
            <person name="Racz N."/>
            <person name="Riley R."/>
            <person name="Savchenko A."/>
            <person name="Shiryaev A."/>
            <person name="Soop K."/>
            <person name="Spirin V."/>
            <person name="Szebenyi C."/>
            <person name="Tomsovsky M."/>
            <person name="Tulloss R.E."/>
            <person name="Uehling J."/>
            <person name="Grigoriev I.V."/>
            <person name="Vagvolgyi C."/>
            <person name="Papp T."/>
            <person name="Martin F.M."/>
            <person name="Miettinen O."/>
            <person name="Hibbett D.S."/>
            <person name="Nagy L.G."/>
        </authorList>
    </citation>
    <scope>NUCLEOTIDE SEQUENCE [LARGE SCALE GENOMIC DNA]</scope>
    <source>
        <strain evidence="1 2">NL-1719</strain>
    </source>
</reference>
<protein>
    <submittedName>
        <fullName evidence="1">Uncharacterized protein</fullName>
    </submittedName>
</protein>
<name>A0ACD3B2E6_9AGAR</name>
<dbReference type="EMBL" id="ML208293">
    <property type="protein sequence ID" value="TFK71787.1"/>
    <property type="molecule type" value="Genomic_DNA"/>
</dbReference>
<organism evidence="1 2">
    <name type="scientific">Pluteus cervinus</name>
    <dbReference type="NCBI Taxonomy" id="181527"/>
    <lineage>
        <taxon>Eukaryota</taxon>
        <taxon>Fungi</taxon>
        <taxon>Dikarya</taxon>
        <taxon>Basidiomycota</taxon>
        <taxon>Agaricomycotina</taxon>
        <taxon>Agaricomycetes</taxon>
        <taxon>Agaricomycetidae</taxon>
        <taxon>Agaricales</taxon>
        <taxon>Pluteineae</taxon>
        <taxon>Pluteaceae</taxon>
        <taxon>Pluteus</taxon>
    </lineage>
</organism>